<accession>A0ACB7SU82</accession>
<proteinExistence type="predicted"/>
<comment type="caution">
    <text evidence="1">The sequence shown here is derived from an EMBL/GenBank/DDBJ whole genome shotgun (WGS) entry which is preliminary data.</text>
</comment>
<protein>
    <submittedName>
        <fullName evidence="1">Uncharacterized protein</fullName>
    </submittedName>
</protein>
<evidence type="ECO:0000313" key="1">
    <source>
        <dbReference type="EMBL" id="KAH6937541.1"/>
    </source>
</evidence>
<sequence>MDEHVRIWKMEDVKIDNVTDSVGALGIAGPHSANVLASLTDVSLSDDEFPFLHARKISVSGIPVTALRVSYTGELGWELYHDRKHTAALYSQLLRFGEPYGIKDFGTYALNSLRIEKGFRLWGADMTVDTNPFEAGLGPFVRMKKPSDFVGKAALQQILSEGLSRKLVHLAVDAPDVDPEGNETVWCSDKASGRLHNFRILRSPGRGKSGHGICPNVPRYPRKRGASGASGQALLGHSVAISASACASQEEETTENEQLIGN</sequence>
<reference evidence="1" key="1">
    <citation type="submission" date="2020-05" db="EMBL/GenBank/DDBJ databases">
        <title>Large-scale comparative analyses of tick genomes elucidate their genetic diversity and vector capacities.</title>
        <authorList>
            <person name="Jia N."/>
            <person name="Wang J."/>
            <person name="Shi W."/>
            <person name="Du L."/>
            <person name="Sun Y."/>
            <person name="Zhan W."/>
            <person name="Jiang J."/>
            <person name="Wang Q."/>
            <person name="Zhang B."/>
            <person name="Ji P."/>
            <person name="Sakyi L.B."/>
            <person name="Cui X."/>
            <person name="Yuan T."/>
            <person name="Jiang B."/>
            <person name="Yang W."/>
            <person name="Lam T.T.-Y."/>
            <person name="Chang Q."/>
            <person name="Ding S."/>
            <person name="Wang X."/>
            <person name="Zhu J."/>
            <person name="Ruan X."/>
            <person name="Zhao L."/>
            <person name="Wei J."/>
            <person name="Que T."/>
            <person name="Du C."/>
            <person name="Cheng J."/>
            <person name="Dai P."/>
            <person name="Han X."/>
            <person name="Huang E."/>
            <person name="Gao Y."/>
            <person name="Liu J."/>
            <person name="Shao H."/>
            <person name="Ye R."/>
            <person name="Li L."/>
            <person name="Wei W."/>
            <person name="Wang X."/>
            <person name="Wang C."/>
            <person name="Yang T."/>
            <person name="Huo Q."/>
            <person name="Li W."/>
            <person name="Guo W."/>
            <person name="Chen H."/>
            <person name="Zhou L."/>
            <person name="Ni X."/>
            <person name="Tian J."/>
            <person name="Zhou Y."/>
            <person name="Sheng Y."/>
            <person name="Liu T."/>
            <person name="Pan Y."/>
            <person name="Xia L."/>
            <person name="Li J."/>
            <person name="Zhao F."/>
            <person name="Cao W."/>
        </authorList>
    </citation>
    <scope>NUCLEOTIDE SEQUENCE</scope>
    <source>
        <strain evidence="1">Hyas-2018</strain>
    </source>
</reference>
<organism evidence="1 2">
    <name type="scientific">Hyalomma asiaticum</name>
    <name type="common">Tick</name>
    <dbReference type="NCBI Taxonomy" id="266040"/>
    <lineage>
        <taxon>Eukaryota</taxon>
        <taxon>Metazoa</taxon>
        <taxon>Ecdysozoa</taxon>
        <taxon>Arthropoda</taxon>
        <taxon>Chelicerata</taxon>
        <taxon>Arachnida</taxon>
        <taxon>Acari</taxon>
        <taxon>Parasitiformes</taxon>
        <taxon>Ixodida</taxon>
        <taxon>Ixodoidea</taxon>
        <taxon>Ixodidae</taxon>
        <taxon>Hyalomminae</taxon>
        <taxon>Hyalomma</taxon>
    </lineage>
</organism>
<gene>
    <name evidence="1" type="ORF">HPB50_001694</name>
</gene>
<keyword evidence="2" id="KW-1185">Reference proteome</keyword>
<dbReference type="Proteomes" id="UP000821845">
    <property type="component" value="Chromosome 2"/>
</dbReference>
<evidence type="ECO:0000313" key="2">
    <source>
        <dbReference type="Proteomes" id="UP000821845"/>
    </source>
</evidence>
<name>A0ACB7SU82_HYAAI</name>
<dbReference type="EMBL" id="CM023482">
    <property type="protein sequence ID" value="KAH6937541.1"/>
    <property type="molecule type" value="Genomic_DNA"/>
</dbReference>